<reference evidence="2" key="1">
    <citation type="submission" date="2020-03" db="EMBL/GenBank/DDBJ databases">
        <title>Ferranicluibacter endophyticum gen. nov., sp. nov., a new genus isolated from Rubus ulmifolius Schott. stem.</title>
        <authorList>
            <person name="Roca-Couso R."/>
            <person name="Flores-Felix J.D."/>
            <person name="Igual J.M."/>
            <person name="Rivas R."/>
        </authorList>
    </citation>
    <scope>NUCLEOTIDE SEQUENCE</scope>
    <source>
        <strain evidence="2">CRRU44</strain>
    </source>
</reference>
<comment type="caution">
    <text evidence="2">The sequence shown here is derived from an EMBL/GenBank/DDBJ whole genome shotgun (WGS) entry which is preliminary data.</text>
</comment>
<organism evidence="2 3">
    <name type="scientific">Ferranicluibacter rubi</name>
    <dbReference type="NCBI Taxonomy" id="2715133"/>
    <lineage>
        <taxon>Bacteria</taxon>
        <taxon>Pseudomonadati</taxon>
        <taxon>Pseudomonadota</taxon>
        <taxon>Alphaproteobacteria</taxon>
        <taxon>Hyphomicrobiales</taxon>
        <taxon>Rhizobiaceae</taxon>
        <taxon>Ferranicluibacter</taxon>
    </lineage>
</organism>
<dbReference type="AlphaFoldDB" id="A0AA43ZKX5"/>
<feature type="compositionally biased region" description="Acidic residues" evidence="1">
    <location>
        <begin position="41"/>
        <end position="55"/>
    </location>
</feature>
<protein>
    <submittedName>
        <fullName evidence="2">Uncharacterized protein</fullName>
    </submittedName>
</protein>
<proteinExistence type="predicted"/>
<sequence length="229" mass="24855">MAKAIARALKRAWAMMKKMGSATYRALFGGGNGGGAVAMETPDEADEPEQDDDTAGMDAEQLREKNALDRKAKGLEPQDIKSFALGQTYEERQKLGQNLTSKTLTWANELDGPQRSILATAHEKAIERHMAGERHIQGLPKAPLMFGNHRPDTARQMINDLKNDGQPTDLVFGAKELDRVATNAAGKTFGKRPMPTPSGDFKRGTSATFTYQPKLPTPPPSMFASAQGA</sequence>
<dbReference type="Proteomes" id="UP001155840">
    <property type="component" value="Unassembled WGS sequence"/>
</dbReference>
<keyword evidence="3" id="KW-1185">Reference proteome</keyword>
<evidence type="ECO:0000313" key="3">
    <source>
        <dbReference type="Proteomes" id="UP001155840"/>
    </source>
</evidence>
<dbReference type="EMBL" id="JAANCM010000023">
    <property type="protein sequence ID" value="NHT78915.1"/>
    <property type="molecule type" value="Genomic_DNA"/>
</dbReference>
<accession>A0AA43ZKX5</accession>
<dbReference type="RefSeq" id="WP_167131041.1">
    <property type="nucleotide sequence ID" value="NZ_JAANCM010000023.1"/>
</dbReference>
<feature type="region of interest" description="Disordered" evidence="1">
    <location>
        <begin position="33"/>
        <end position="75"/>
    </location>
</feature>
<name>A0AA43ZKX5_9HYPH</name>
<feature type="region of interest" description="Disordered" evidence="1">
    <location>
        <begin position="184"/>
        <end position="229"/>
    </location>
</feature>
<feature type="compositionally biased region" description="Basic and acidic residues" evidence="1">
    <location>
        <begin position="60"/>
        <end position="75"/>
    </location>
</feature>
<gene>
    <name evidence="2" type="ORF">G8E10_24765</name>
</gene>
<evidence type="ECO:0000313" key="2">
    <source>
        <dbReference type="EMBL" id="NHT78915.1"/>
    </source>
</evidence>
<evidence type="ECO:0000256" key="1">
    <source>
        <dbReference type="SAM" id="MobiDB-lite"/>
    </source>
</evidence>